<dbReference type="EMBL" id="VJVW01000013">
    <property type="protein sequence ID" value="MUP43932.1"/>
    <property type="molecule type" value="Genomic_DNA"/>
</dbReference>
<protein>
    <submittedName>
        <fullName evidence="2">Uncharacterized protein</fullName>
    </submittedName>
</protein>
<feature type="transmembrane region" description="Helical" evidence="1">
    <location>
        <begin position="6"/>
        <end position="29"/>
    </location>
</feature>
<evidence type="ECO:0000313" key="3">
    <source>
        <dbReference type="Proteomes" id="UP000460416"/>
    </source>
</evidence>
<name>A0A7K1LSZ7_9FLAO</name>
<reference evidence="2 3" key="1">
    <citation type="submission" date="2019-07" db="EMBL/GenBank/DDBJ databases">
        <title>Gramella aestuarii sp. nov., isolated from a tidal flat, and emended description of Gramella echinicola.</title>
        <authorList>
            <person name="Liu L."/>
        </authorList>
    </citation>
    <scope>NUCLEOTIDE SEQUENCE [LARGE SCALE GENOMIC DNA]</scope>
    <source>
        <strain evidence="2 3">BS12</strain>
    </source>
</reference>
<comment type="caution">
    <text evidence="2">The sequence shown here is derived from an EMBL/GenBank/DDBJ whole genome shotgun (WGS) entry which is preliminary data.</text>
</comment>
<evidence type="ECO:0000256" key="1">
    <source>
        <dbReference type="SAM" id="Phobius"/>
    </source>
</evidence>
<dbReference type="AlphaFoldDB" id="A0A7K1LSZ7"/>
<dbReference type="RefSeq" id="WP_156278035.1">
    <property type="nucleotide sequence ID" value="NZ_BAABGI010000007.1"/>
</dbReference>
<proteinExistence type="predicted"/>
<sequence>MFVVFLVLLYFHQYVIAFIFLFPVIGWPIKGKLFSLKSISFDDKNVYIDKEKFPLEKISKTKFSPVSSTYIQIDNKKYYFMSIEEDFGFSNKKKILEKLINSN</sequence>
<dbReference type="Proteomes" id="UP000460416">
    <property type="component" value="Unassembled WGS sequence"/>
</dbReference>
<keyword evidence="1" id="KW-1133">Transmembrane helix</keyword>
<keyword evidence="1" id="KW-0472">Membrane</keyword>
<organism evidence="2 3">
    <name type="scientific">Christiangramia aestuarii</name>
    <dbReference type="NCBI Taxonomy" id="1028746"/>
    <lineage>
        <taxon>Bacteria</taxon>
        <taxon>Pseudomonadati</taxon>
        <taxon>Bacteroidota</taxon>
        <taxon>Flavobacteriia</taxon>
        <taxon>Flavobacteriales</taxon>
        <taxon>Flavobacteriaceae</taxon>
        <taxon>Christiangramia</taxon>
    </lineage>
</organism>
<dbReference type="OrthoDB" id="9860964at2"/>
<gene>
    <name evidence="2" type="ORF">FLP08_15230</name>
</gene>
<evidence type="ECO:0000313" key="2">
    <source>
        <dbReference type="EMBL" id="MUP43932.1"/>
    </source>
</evidence>
<keyword evidence="3" id="KW-1185">Reference proteome</keyword>
<accession>A0A7K1LSZ7</accession>
<keyword evidence="1" id="KW-0812">Transmembrane</keyword>